<dbReference type="AlphaFoldDB" id="A0A1I4PWM2"/>
<accession>A0A1I4PWM2</accession>
<dbReference type="SUPFAM" id="SSF75304">
    <property type="entry name" value="Amidase signature (AS) enzymes"/>
    <property type="match status" value="1"/>
</dbReference>
<feature type="domain" description="Amidase" evidence="2">
    <location>
        <begin position="287"/>
        <end position="379"/>
    </location>
</feature>
<evidence type="ECO:0000256" key="1">
    <source>
        <dbReference type="SAM" id="MobiDB-lite"/>
    </source>
</evidence>
<evidence type="ECO:0000313" key="4">
    <source>
        <dbReference type="Proteomes" id="UP000199668"/>
    </source>
</evidence>
<keyword evidence="4" id="KW-1185">Reference proteome</keyword>
<feature type="domain" description="Amidase" evidence="2">
    <location>
        <begin position="19"/>
        <end position="194"/>
    </location>
</feature>
<evidence type="ECO:0000259" key="2">
    <source>
        <dbReference type="Pfam" id="PF01425"/>
    </source>
</evidence>
<dbReference type="Pfam" id="PF01425">
    <property type="entry name" value="Amidase"/>
    <property type="match status" value="2"/>
</dbReference>
<feature type="region of interest" description="Disordered" evidence="1">
    <location>
        <begin position="91"/>
        <end position="120"/>
    </location>
</feature>
<dbReference type="EMBL" id="FOTY01000033">
    <property type="protein sequence ID" value="SFM32208.1"/>
    <property type="molecule type" value="Genomic_DNA"/>
</dbReference>
<dbReference type="PANTHER" id="PTHR46310">
    <property type="entry name" value="AMIDASE 1"/>
    <property type="match status" value="1"/>
</dbReference>
<dbReference type="Gene3D" id="3.90.1300.10">
    <property type="entry name" value="Amidase signature (AS) domain"/>
    <property type="match status" value="1"/>
</dbReference>
<protein>
    <submittedName>
        <fullName evidence="3">Amidase</fullName>
    </submittedName>
</protein>
<dbReference type="RefSeq" id="WP_090928254.1">
    <property type="nucleotide sequence ID" value="NZ_FOTY01000033.1"/>
</dbReference>
<organism evidence="3 4">
    <name type="scientific">Salibacterium qingdaonense</name>
    <dbReference type="NCBI Taxonomy" id="266892"/>
    <lineage>
        <taxon>Bacteria</taxon>
        <taxon>Bacillati</taxon>
        <taxon>Bacillota</taxon>
        <taxon>Bacilli</taxon>
        <taxon>Bacillales</taxon>
        <taxon>Bacillaceae</taxon>
    </lineage>
</organism>
<sequence>MNESSAYINKMVSMEPVRDGVLSGLTFALKDVIAVKGVVNGAGQPDWHRTASPAPGHAAVVQTLLENGAGLRGMTITDELMYSLNGENIHDGTPLNPKAPDRVPGGSSSGSASAAASGDVDIGVGTDTGGSIRIPSSYCGLLGMRPSHGMLDITGVIPLAESFDTIGWMTSDIETMKRAGEVLLPYASNRPAFNRLLLPKEAWELAGESTRDACTAFLRSIKQKVDKWEHQYIAENRLQSWAETFRVMQGIEIWKEHGGWVKRQNPAFGPGIAERFKWASSLDESLHEEMTAKRDDVACHLNALLGSQTVMAVPTSAGPAPYRNLPAEKGEQRRRADMQLTCIAGLGGLPQLTIPLKNKDGLPVGISFIAGRFQDKSLLRWVCDLV</sequence>
<reference evidence="3 4" key="1">
    <citation type="submission" date="2016-10" db="EMBL/GenBank/DDBJ databases">
        <authorList>
            <person name="de Groot N.N."/>
        </authorList>
    </citation>
    <scope>NUCLEOTIDE SEQUENCE [LARGE SCALE GENOMIC DNA]</scope>
    <source>
        <strain evidence="3 4">CGMCC 1.6134</strain>
    </source>
</reference>
<evidence type="ECO:0000313" key="3">
    <source>
        <dbReference type="EMBL" id="SFM32208.1"/>
    </source>
</evidence>
<dbReference type="Proteomes" id="UP000199668">
    <property type="component" value="Unassembled WGS sequence"/>
</dbReference>
<feature type="compositionally biased region" description="Low complexity" evidence="1">
    <location>
        <begin position="105"/>
        <end position="120"/>
    </location>
</feature>
<gene>
    <name evidence="3" type="ORF">SAMN04488054_1339</name>
</gene>
<name>A0A1I4PWM2_9BACI</name>
<dbReference type="PANTHER" id="PTHR46310:SF7">
    <property type="entry name" value="AMIDASE 1"/>
    <property type="match status" value="1"/>
</dbReference>
<dbReference type="OrthoDB" id="9811471at2"/>
<dbReference type="STRING" id="266892.SAMN04488054_1339"/>
<dbReference type="InterPro" id="IPR036928">
    <property type="entry name" value="AS_sf"/>
</dbReference>
<proteinExistence type="predicted"/>
<dbReference type="InterPro" id="IPR023631">
    <property type="entry name" value="Amidase_dom"/>
</dbReference>
<dbReference type="NCBIfam" id="NF006169">
    <property type="entry name" value="PRK08310.1"/>
    <property type="match status" value="1"/>
</dbReference>